<evidence type="ECO:0000259" key="8">
    <source>
        <dbReference type="Pfam" id="PF01974"/>
    </source>
</evidence>
<dbReference type="Pfam" id="PF01974">
    <property type="entry name" value="tRNA_int_endo"/>
    <property type="match status" value="1"/>
</dbReference>
<keyword evidence="3 4" id="KW-0456">Lyase</keyword>
<dbReference type="PANTHER" id="PTHR21227:SF0">
    <property type="entry name" value="TRNA-SPLICING ENDONUCLEASE SUBUNIT SEN2"/>
    <property type="match status" value="1"/>
</dbReference>
<comment type="similarity">
    <text evidence="1 4">Belongs to the tRNA-intron endonuclease family.</text>
</comment>
<dbReference type="Proteomes" id="UP000001072">
    <property type="component" value="Unassembled WGS sequence"/>
</dbReference>
<feature type="compositionally biased region" description="Low complexity" evidence="7">
    <location>
        <begin position="1"/>
        <end position="13"/>
    </location>
</feature>
<feature type="active site" evidence="5">
    <location>
        <position position="340"/>
    </location>
</feature>
<protein>
    <recommendedName>
        <fullName evidence="4">tRNA-splicing endonuclease subunit Sen2</fullName>
        <ecNumber evidence="4">4.6.1.16</ecNumber>
    </recommendedName>
</protein>
<dbReference type="RefSeq" id="XP_007410350.1">
    <property type="nucleotide sequence ID" value="XM_007410288.1"/>
</dbReference>
<dbReference type="InterPro" id="IPR006677">
    <property type="entry name" value="tRNA_intron_Endonuc_cat-like"/>
</dbReference>
<evidence type="ECO:0000256" key="7">
    <source>
        <dbReference type="SAM" id="MobiDB-lite"/>
    </source>
</evidence>
<dbReference type="FunCoup" id="F4RM76">
    <property type="interactions" value="21"/>
</dbReference>
<dbReference type="InParanoid" id="F4RM76"/>
<feature type="region of interest" description="Disordered" evidence="7">
    <location>
        <begin position="1"/>
        <end position="25"/>
    </location>
</feature>
<feature type="compositionally biased region" description="Polar residues" evidence="7">
    <location>
        <begin position="14"/>
        <end position="24"/>
    </location>
</feature>
<comment type="function">
    <text evidence="4">Constitutes one of the two catalytic subunit of the tRNA-splicing endonuclease complex, a complex responsible for identification and cleavage of the splice sites in pre-tRNA. It cleaves pre-tRNA at the 5'- and 3'-splice sites to release the intron. The products are an intron and two tRNA half-molecules bearing 2',3'-cyclic phosphate and 5'-OH termini. There are no conserved sequences at the splice sites, but the intron is invariably located at the same site in the gene, placing the splice sites an invariant distance from the constant structural features of the tRNA body.</text>
</comment>
<dbReference type="HOGENOM" id="CLU_012847_2_0_1"/>
<dbReference type="InterPro" id="IPR036167">
    <property type="entry name" value="tRNA_intron_Endo_cat-like_sf"/>
</dbReference>
<feature type="active site" evidence="5">
    <location>
        <position position="331"/>
    </location>
</feature>
<dbReference type="InterPro" id="IPR006676">
    <property type="entry name" value="tRNA_splic"/>
</dbReference>
<dbReference type="EMBL" id="GL883108">
    <property type="protein sequence ID" value="EGG06516.1"/>
    <property type="molecule type" value="Genomic_DNA"/>
</dbReference>
<dbReference type="VEuPathDB" id="FungiDB:MELLADRAFT_86553"/>
<dbReference type="STRING" id="747676.F4RM76"/>
<evidence type="ECO:0000256" key="1">
    <source>
        <dbReference type="ARBA" id="ARBA00008078"/>
    </source>
</evidence>
<dbReference type="AlphaFoldDB" id="F4RM76"/>
<evidence type="ECO:0000256" key="4">
    <source>
        <dbReference type="PIRNR" id="PIRNR011789"/>
    </source>
</evidence>
<feature type="domain" description="tRNA intron endonuclease catalytic" evidence="8">
    <location>
        <begin position="301"/>
        <end position="379"/>
    </location>
</feature>
<dbReference type="GO" id="GO:0000379">
    <property type="term" value="P:tRNA-type intron splice site recognition and cleavage"/>
    <property type="evidence" value="ECO:0007669"/>
    <property type="project" value="TreeGrafter"/>
</dbReference>
<dbReference type="eggNOG" id="KOG4685">
    <property type="taxonomic scope" value="Eukaryota"/>
</dbReference>
<dbReference type="EC" id="4.6.1.16" evidence="4"/>
<dbReference type="GO" id="GO:0000214">
    <property type="term" value="C:tRNA-intron endonuclease complex"/>
    <property type="evidence" value="ECO:0007669"/>
    <property type="project" value="UniProtKB-UniRule"/>
</dbReference>
<name>F4RM76_MELLP</name>
<sequence>MSSTTTTTNTNTNKPITKSESIQSKPKKIKAPNIYSNLLPINLSTSNTYHPFTYLKAHLWFSNQSTTSSHQIIYGKLDSISNQISVTGDHQFQILWRCGFFGKGNLSRSEPTWLQRAKNRHALNVLQSDHGLKLTAEELTAKRRIERREAKIEKAKEKEREKEKEMRLEGIEVNEEIEKIDPPIEEIQSLNIKEEIIKETDQIEHQNIKPNRTKPSEMILPIELLEELDSIVNLEHLQLKPEDAFFLSYGIGCLQIEKEVSETDEVVSKPENKQWFSINELWETFCSNADRDSQRKPDNPFIVSYVTYHHFRSLGWVVRDGIKFCVDWVLYGSRGPVGGHAEFAVCVIPVYEDPNDQEELHQSDLSNQKKNWKWLSTVNRVCSGVKKM</sequence>
<evidence type="ECO:0000256" key="3">
    <source>
        <dbReference type="ARBA" id="ARBA00023239"/>
    </source>
</evidence>
<keyword evidence="6" id="KW-0175">Coiled coil</keyword>
<feature type="coiled-coil region" evidence="6">
    <location>
        <begin position="138"/>
        <end position="168"/>
    </location>
</feature>
<dbReference type="GO" id="GO:0005737">
    <property type="term" value="C:cytoplasm"/>
    <property type="evidence" value="ECO:0007669"/>
    <property type="project" value="TreeGrafter"/>
</dbReference>
<gene>
    <name evidence="9" type="ORF">MELLADRAFT_86553</name>
</gene>
<evidence type="ECO:0000256" key="5">
    <source>
        <dbReference type="PIRSR" id="PIRSR011789-1"/>
    </source>
</evidence>
<dbReference type="KEGG" id="mlr:MELLADRAFT_86553"/>
<dbReference type="GeneID" id="18934223"/>
<evidence type="ECO:0000256" key="2">
    <source>
        <dbReference type="ARBA" id="ARBA00022694"/>
    </source>
</evidence>
<evidence type="ECO:0000313" key="10">
    <source>
        <dbReference type="Proteomes" id="UP000001072"/>
    </source>
</evidence>
<dbReference type="GO" id="GO:0000213">
    <property type="term" value="F:tRNA-intron lyase activity"/>
    <property type="evidence" value="ECO:0007669"/>
    <property type="project" value="UniProtKB-UniRule"/>
</dbReference>
<dbReference type="Gene3D" id="3.40.1350.10">
    <property type="match status" value="1"/>
</dbReference>
<feature type="active site" evidence="5">
    <location>
        <position position="387"/>
    </location>
</feature>
<keyword evidence="10" id="KW-1185">Reference proteome</keyword>
<reference evidence="10" key="1">
    <citation type="journal article" date="2011" name="Proc. Natl. Acad. Sci. U.S.A.">
        <title>Obligate biotrophy features unraveled by the genomic analysis of rust fungi.</title>
        <authorList>
            <person name="Duplessis S."/>
            <person name="Cuomo C.A."/>
            <person name="Lin Y.-C."/>
            <person name="Aerts A."/>
            <person name="Tisserant E."/>
            <person name="Veneault-Fourrey C."/>
            <person name="Joly D.L."/>
            <person name="Hacquard S."/>
            <person name="Amselem J."/>
            <person name="Cantarel B.L."/>
            <person name="Chiu R."/>
            <person name="Coutinho P.M."/>
            <person name="Feau N."/>
            <person name="Field M."/>
            <person name="Frey P."/>
            <person name="Gelhaye E."/>
            <person name="Goldberg J."/>
            <person name="Grabherr M.G."/>
            <person name="Kodira C.D."/>
            <person name="Kohler A."/>
            <person name="Kuees U."/>
            <person name="Lindquist E.A."/>
            <person name="Lucas S.M."/>
            <person name="Mago R."/>
            <person name="Mauceli E."/>
            <person name="Morin E."/>
            <person name="Murat C."/>
            <person name="Pangilinan J.L."/>
            <person name="Park R."/>
            <person name="Pearson M."/>
            <person name="Quesneville H."/>
            <person name="Rouhier N."/>
            <person name="Sakthikumar S."/>
            <person name="Salamov A.A."/>
            <person name="Schmutz J."/>
            <person name="Selles B."/>
            <person name="Shapiro H."/>
            <person name="Tanguay P."/>
            <person name="Tuskan G.A."/>
            <person name="Henrissat B."/>
            <person name="Van de Peer Y."/>
            <person name="Rouze P."/>
            <person name="Ellis J.G."/>
            <person name="Dodds P.N."/>
            <person name="Schein J.E."/>
            <person name="Zhong S."/>
            <person name="Hamelin R.C."/>
            <person name="Grigoriev I.V."/>
            <person name="Szabo L.J."/>
            <person name="Martin F."/>
        </authorList>
    </citation>
    <scope>NUCLEOTIDE SEQUENCE [LARGE SCALE GENOMIC DNA]</scope>
    <source>
        <strain evidence="10">98AG31 / pathotype 3-4-7</strain>
    </source>
</reference>
<dbReference type="PANTHER" id="PTHR21227">
    <property type="entry name" value="TRNA-SPLICING ENDONUCLEASE SUBUNIT SEN2"/>
    <property type="match status" value="1"/>
</dbReference>
<dbReference type="InterPro" id="IPR011856">
    <property type="entry name" value="tRNA_endonuc-like_dom_sf"/>
</dbReference>
<dbReference type="PIRSF" id="PIRSF011789">
    <property type="entry name" value="tRNA_splic_SEN2"/>
    <property type="match status" value="1"/>
</dbReference>
<keyword evidence="2 4" id="KW-0819">tRNA processing</keyword>
<dbReference type="SUPFAM" id="SSF53032">
    <property type="entry name" value="tRNA-intron endonuclease catalytic domain-like"/>
    <property type="match status" value="1"/>
</dbReference>
<evidence type="ECO:0000256" key="6">
    <source>
        <dbReference type="SAM" id="Coils"/>
    </source>
</evidence>
<dbReference type="InterPro" id="IPR016589">
    <property type="entry name" value="tRNA_splic_SEN2"/>
</dbReference>
<evidence type="ECO:0000313" key="9">
    <source>
        <dbReference type="EMBL" id="EGG06516.1"/>
    </source>
</evidence>
<dbReference type="GO" id="GO:0003676">
    <property type="term" value="F:nucleic acid binding"/>
    <property type="evidence" value="ECO:0007669"/>
    <property type="project" value="InterPro"/>
</dbReference>
<organism evidence="10">
    <name type="scientific">Melampsora larici-populina (strain 98AG31 / pathotype 3-4-7)</name>
    <name type="common">Poplar leaf rust fungus</name>
    <dbReference type="NCBI Taxonomy" id="747676"/>
    <lineage>
        <taxon>Eukaryota</taxon>
        <taxon>Fungi</taxon>
        <taxon>Dikarya</taxon>
        <taxon>Basidiomycota</taxon>
        <taxon>Pucciniomycotina</taxon>
        <taxon>Pucciniomycetes</taxon>
        <taxon>Pucciniales</taxon>
        <taxon>Melampsoraceae</taxon>
        <taxon>Melampsora</taxon>
    </lineage>
</organism>
<accession>F4RM76</accession>
<dbReference type="CDD" id="cd22363">
    <property type="entry name" value="tRNA-intron_lyase_C"/>
    <property type="match status" value="1"/>
</dbReference>
<dbReference type="OrthoDB" id="10249562at2759"/>
<proteinExistence type="inferred from homology"/>